<name>A0AAD7XA45_9APHY</name>
<accession>A0AAD7XA45</accession>
<keyword evidence="2" id="KW-1185">Reference proteome</keyword>
<gene>
    <name evidence="1" type="ORF">ONZ51_g6355</name>
</gene>
<reference evidence="1" key="1">
    <citation type="submission" date="2022-11" db="EMBL/GenBank/DDBJ databases">
        <title>Genome Sequence of Cubamyces cubensis.</title>
        <authorList>
            <person name="Buettner E."/>
        </authorList>
    </citation>
    <scope>NUCLEOTIDE SEQUENCE</scope>
    <source>
        <strain evidence="1">MPL-01</strain>
    </source>
</reference>
<organism evidence="1 2">
    <name type="scientific">Trametes cubensis</name>
    <dbReference type="NCBI Taxonomy" id="1111947"/>
    <lineage>
        <taxon>Eukaryota</taxon>
        <taxon>Fungi</taxon>
        <taxon>Dikarya</taxon>
        <taxon>Basidiomycota</taxon>
        <taxon>Agaricomycotina</taxon>
        <taxon>Agaricomycetes</taxon>
        <taxon>Polyporales</taxon>
        <taxon>Polyporaceae</taxon>
        <taxon>Trametes</taxon>
    </lineage>
</organism>
<protein>
    <submittedName>
        <fullName evidence="1">Uncharacterized protein</fullName>
    </submittedName>
</protein>
<evidence type="ECO:0000313" key="2">
    <source>
        <dbReference type="Proteomes" id="UP001215151"/>
    </source>
</evidence>
<dbReference type="AlphaFoldDB" id="A0AAD7XA45"/>
<sequence>MASDYKTHQALPLHNKFKVEVKYEFVPPPPPEPDKEKQLAWNMSRTMADYGTSHCMDAPFVELVHQRASAASLHSRDFCDLHEECGGGSGGTLDARMDALKGASIPQTHFFGTR</sequence>
<dbReference type="Proteomes" id="UP001215151">
    <property type="component" value="Unassembled WGS sequence"/>
</dbReference>
<evidence type="ECO:0000313" key="1">
    <source>
        <dbReference type="EMBL" id="KAJ8480884.1"/>
    </source>
</evidence>
<dbReference type="EMBL" id="JAPEVG010000151">
    <property type="protein sequence ID" value="KAJ8480884.1"/>
    <property type="molecule type" value="Genomic_DNA"/>
</dbReference>
<comment type="caution">
    <text evidence="1">The sequence shown here is derived from an EMBL/GenBank/DDBJ whole genome shotgun (WGS) entry which is preliminary data.</text>
</comment>
<proteinExistence type="predicted"/>